<dbReference type="EMBL" id="AP019840">
    <property type="protein sequence ID" value="BBM52536.1"/>
    <property type="molecule type" value="Genomic_DNA"/>
</dbReference>
<sequence>MSKELKAAEEMIEIINSLVKKGYSDDDIRRYYRMMGELCAGAGAVNDTSKDSQEAINELIDIVETLNNRIESLENRIKVKV</sequence>
<accession>A0A510KLJ6</accession>
<evidence type="ECO:0000313" key="1">
    <source>
        <dbReference type="EMBL" id="BBM52536.1"/>
    </source>
</evidence>
<protein>
    <submittedName>
        <fullName evidence="1">Uncharacterized protein</fullName>
    </submittedName>
</protein>
<organism evidence="1 2">
    <name type="scientific">Leptotrichia trevisanii</name>
    <dbReference type="NCBI Taxonomy" id="109328"/>
    <lineage>
        <taxon>Bacteria</taxon>
        <taxon>Fusobacteriati</taxon>
        <taxon>Fusobacteriota</taxon>
        <taxon>Fusobacteriia</taxon>
        <taxon>Fusobacteriales</taxon>
        <taxon>Leptotrichiaceae</taxon>
        <taxon>Leptotrichia</taxon>
    </lineage>
</organism>
<evidence type="ECO:0000313" key="2">
    <source>
        <dbReference type="Proteomes" id="UP000321378"/>
    </source>
</evidence>
<dbReference type="AlphaFoldDB" id="A0A510KLJ6"/>
<dbReference type="Proteomes" id="UP000321378">
    <property type="component" value="Chromosome"/>
</dbReference>
<reference evidence="1 2" key="1">
    <citation type="submission" date="2019-07" db="EMBL/GenBank/DDBJ databases">
        <title>Complete Genome Sequence of Leptotrichia trevisanii Strain JMUB3935.</title>
        <authorList>
            <person name="Watanabe S."/>
            <person name="Cui L."/>
        </authorList>
    </citation>
    <scope>NUCLEOTIDE SEQUENCE [LARGE SCALE GENOMIC DNA]</scope>
    <source>
        <strain evidence="1 2">JMUB3935</strain>
    </source>
</reference>
<dbReference type="RefSeq" id="WP_146996894.1">
    <property type="nucleotide sequence ID" value="NZ_AP019840.1"/>
</dbReference>
<proteinExistence type="predicted"/>
<name>A0A510KLJ6_9FUSO</name>
<gene>
    <name evidence="1" type="ORF">JMUB3935_1515</name>
</gene>